<dbReference type="SMART" id="SM00345">
    <property type="entry name" value="HTH_GNTR"/>
    <property type="match status" value="1"/>
</dbReference>
<name>A0A2A2EEW2_9BIFI</name>
<dbReference type="InterPro" id="IPR036388">
    <property type="entry name" value="WH-like_DNA-bd_sf"/>
</dbReference>
<dbReference type="OrthoDB" id="3192286at2"/>
<feature type="domain" description="HTH gntR-type" evidence="4">
    <location>
        <begin position="11"/>
        <end position="79"/>
    </location>
</feature>
<proteinExistence type="predicted"/>
<keyword evidence="1" id="KW-0805">Transcription regulation</keyword>
<evidence type="ECO:0000256" key="3">
    <source>
        <dbReference type="ARBA" id="ARBA00023163"/>
    </source>
</evidence>
<gene>
    <name evidence="5" type="ORF">B1526_1230</name>
</gene>
<keyword evidence="3" id="KW-0804">Transcription</keyword>
<dbReference type="EMBL" id="MVOH01000014">
    <property type="protein sequence ID" value="PAU67507.1"/>
    <property type="molecule type" value="Genomic_DNA"/>
</dbReference>
<evidence type="ECO:0000256" key="2">
    <source>
        <dbReference type="ARBA" id="ARBA00023125"/>
    </source>
</evidence>
<sequence>MLLTIDKTSHEPLYQQIYRQIVAGIATRALRPADPLPTVRALAGDLGINMHTVHKAYTLLKADGYITMRSRAGAAVAEPDPGDDTERDAPARRMLEELHALALAYRARGRAMSEFLDDAAAQAAQAYASTTGPTTRLAKAQ</sequence>
<evidence type="ECO:0000313" key="6">
    <source>
        <dbReference type="Proteomes" id="UP000218399"/>
    </source>
</evidence>
<evidence type="ECO:0000259" key="4">
    <source>
        <dbReference type="PROSITE" id="PS50949"/>
    </source>
</evidence>
<accession>A0A2A2EEW2</accession>
<dbReference type="PANTHER" id="PTHR38445">
    <property type="entry name" value="HTH-TYPE TRANSCRIPTIONAL REPRESSOR YTRA"/>
    <property type="match status" value="1"/>
</dbReference>
<organism evidence="5 6">
    <name type="scientific">Bifidobacterium criceti</name>
    <dbReference type="NCBI Taxonomy" id="1960969"/>
    <lineage>
        <taxon>Bacteria</taxon>
        <taxon>Bacillati</taxon>
        <taxon>Actinomycetota</taxon>
        <taxon>Actinomycetes</taxon>
        <taxon>Bifidobacteriales</taxon>
        <taxon>Bifidobacteriaceae</taxon>
        <taxon>Bifidobacterium</taxon>
    </lineage>
</organism>
<dbReference type="GO" id="GO:0003677">
    <property type="term" value="F:DNA binding"/>
    <property type="evidence" value="ECO:0007669"/>
    <property type="project" value="UniProtKB-KW"/>
</dbReference>
<dbReference type="InterPro" id="IPR000524">
    <property type="entry name" value="Tscrpt_reg_HTH_GntR"/>
</dbReference>
<dbReference type="Proteomes" id="UP000218399">
    <property type="component" value="Unassembled WGS sequence"/>
</dbReference>
<dbReference type="CDD" id="cd07377">
    <property type="entry name" value="WHTH_GntR"/>
    <property type="match status" value="1"/>
</dbReference>
<dbReference type="RefSeq" id="WP_095615209.1">
    <property type="nucleotide sequence ID" value="NZ_MVOH01000014.1"/>
</dbReference>
<reference evidence="5 6" key="1">
    <citation type="journal article" date="2017" name="ISME J.">
        <title>Unveiling bifidobacterial biogeography across the mammalian branch of the tree of life.</title>
        <authorList>
            <person name="Milani C."/>
            <person name="Mangifesta M."/>
            <person name="Mancabelli L."/>
            <person name="Lugli G.A."/>
            <person name="James K."/>
            <person name="Duranti S."/>
            <person name="Turroni F."/>
            <person name="Ferrario C."/>
            <person name="Ossiprandi M.C."/>
            <person name="van Sinderen D."/>
            <person name="Ventura M."/>
        </authorList>
    </citation>
    <scope>NUCLEOTIDE SEQUENCE [LARGE SCALE GENOMIC DNA]</scope>
    <source>
        <strain evidence="6">Ham19E</strain>
    </source>
</reference>
<comment type="caution">
    <text evidence="5">The sequence shown here is derived from an EMBL/GenBank/DDBJ whole genome shotgun (WGS) entry which is preliminary data.</text>
</comment>
<keyword evidence="2" id="KW-0238">DNA-binding</keyword>
<keyword evidence="6" id="KW-1185">Reference proteome</keyword>
<dbReference type="SUPFAM" id="SSF46785">
    <property type="entry name" value="Winged helix' DNA-binding domain"/>
    <property type="match status" value="1"/>
</dbReference>
<evidence type="ECO:0000256" key="1">
    <source>
        <dbReference type="ARBA" id="ARBA00023015"/>
    </source>
</evidence>
<protein>
    <submittedName>
        <fullName evidence="5">Transcriptional regulator</fullName>
    </submittedName>
</protein>
<dbReference type="GO" id="GO:0003700">
    <property type="term" value="F:DNA-binding transcription factor activity"/>
    <property type="evidence" value="ECO:0007669"/>
    <property type="project" value="InterPro"/>
</dbReference>
<evidence type="ECO:0000313" key="5">
    <source>
        <dbReference type="EMBL" id="PAU67507.1"/>
    </source>
</evidence>
<dbReference type="PANTHER" id="PTHR38445:SF12">
    <property type="entry name" value="GNTR-FAMILY TRANSCRIPTIONAL REGULATOR"/>
    <property type="match status" value="1"/>
</dbReference>
<dbReference type="Gene3D" id="1.10.10.10">
    <property type="entry name" value="Winged helix-like DNA-binding domain superfamily/Winged helix DNA-binding domain"/>
    <property type="match status" value="1"/>
</dbReference>
<dbReference type="AlphaFoldDB" id="A0A2A2EEW2"/>
<dbReference type="PROSITE" id="PS50949">
    <property type="entry name" value="HTH_GNTR"/>
    <property type="match status" value="1"/>
</dbReference>
<dbReference type="Pfam" id="PF00392">
    <property type="entry name" value="GntR"/>
    <property type="match status" value="1"/>
</dbReference>
<dbReference type="InterPro" id="IPR036390">
    <property type="entry name" value="WH_DNA-bd_sf"/>
</dbReference>